<dbReference type="PANTHER" id="PTHR43047:SF72">
    <property type="entry name" value="OSMOSENSING HISTIDINE PROTEIN KINASE SLN1"/>
    <property type="match status" value="1"/>
</dbReference>
<evidence type="ECO:0000256" key="7">
    <source>
        <dbReference type="ARBA" id="ARBA00023012"/>
    </source>
</evidence>
<dbReference type="PROSITE" id="PS50109">
    <property type="entry name" value="HIS_KIN"/>
    <property type="match status" value="1"/>
</dbReference>
<evidence type="ECO:0000256" key="3">
    <source>
        <dbReference type="ARBA" id="ARBA00012438"/>
    </source>
</evidence>
<dbReference type="InterPro" id="IPR003594">
    <property type="entry name" value="HATPase_dom"/>
</dbReference>
<keyword evidence="6" id="KW-0418">Kinase</keyword>
<keyword evidence="9" id="KW-1133">Transmembrane helix</keyword>
<proteinExistence type="predicted"/>
<dbReference type="Pfam" id="PF02518">
    <property type="entry name" value="HATPase_c"/>
    <property type="match status" value="1"/>
</dbReference>
<dbReference type="InterPro" id="IPR005467">
    <property type="entry name" value="His_kinase_dom"/>
</dbReference>
<dbReference type="Proteomes" id="UP000063781">
    <property type="component" value="Chromosome"/>
</dbReference>
<evidence type="ECO:0000259" key="10">
    <source>
        <dbReference type="PROSITE" id="PS50109"/>
    </source>
</evidence>
<evidence type="ECO:0000256" key="4">
    <source>
        <dbReference type="ARBA" id="ARBA00022553"/>
    </source>
</evidence>
<protein>
    <recommendedName>
        <fullName evidence="3">histidine kinase</fullName>
        <ecNumber evidence="3">2.7.13.3</ecNumber>
    </recommendedName>
</protein>
<dbReference type="InterPro" id="IPR036097">
    <property type="entry name" value="HisK_dim/P_sf"/>
</dbReference>
<dbReference type="SUPFAM" id="SSF55874">
    <property type="entry name" value="ATPase domain of HSP90 chaperone/DNA topoisomerase II/histidine kinase"/>
    <property type="match status" value="1"/>
</dbReference>
<dbReference type="OrthoDB" id="9813151at2"/>
<feature type="domain" description="Histidine kinase" evidence="10">
    <location>
        <begin position="130"/>
        <end position="344"/>
    </location>
</feature>
<dbReference type="CDD" id="cd00082">
    <property type="entry name" value="HisKA"/>
    <property type="match status" value="1"/>
</dbReference>
<dbReference type="RefSeq" id="WP_067634417.1">
    <property type="nucleotide sequence ID" value="NZ_CP013213.1"/>
</dbReference>
<dbReference type="SUPFAM" id="SSF47384">
    <property type="entry name" value="Homodimeric domain of signal transducing histidine kinase"/>
    <property type="match status" value="1"/>
</dbReference>
<dbReference type="Gene3D" id="3.30.565.10">
    <property type="entry name" value="Histidine kinase-like ATPase, C-terminal domain"/>
    <property type="match status" value="1"/>
</dbReference>
<dbReference type="Gene3D" id="1.10.287.130">
    <property type="match status" value="1"/>
</dbReference>
<dbReference type="SMART" id="SM00387">
    <property type="entry name" value="HATPase_c"/>
    <property type="match status" value="1"/>
</dbReference>
<keyword evidence="12" id="KW-1185">Reference proteome</keyword>
<comment type="subcellular location">
    <subcellularLocation>
        <location evidence="2">Membrane</location>
    </subcellularLocation>
</comment>
<evidence type="ECO:0000256" key="5">
    <source>
        <dbReference type="ARBA" id="ARBA00022679"/>
    </source>
</evidence>
<dbReference type="Pfam" id="PF00512">
    <property type="entry name" value="HisKA"/>
    <property type="match status" value="1"/>
</dbReference>
<dbReference type="InterPro" id="IPR003661">
    <property type="entry name" value="HisK_dim/P_dom"/>
</dbReference>
<name>A0A0X8H200_9FIRM</name>
<keyword evidence="7" id="KW-0902">Two-component regulatory system</keyword>
<dbReference type="KEGG" id="erl:AOC36_11380"/>
<keyword evidence="9" id="KW-0812">Transmembrane</keyword>
<dbReference type="PANTHER" id="PTHR43047">
    <property type="entry name" value="TWO-COMPONENT HISTIDINE PROTEIN KINASE"/>
    <property type="match status" value="1"/>
</dbReference>
<keyword evidence="8 9" id="KW-0472">Membrane</keyword>
<comment type="catalytic activity">
    <reaction evidence="1">
        <text>ATP + protein L-histidine = ADP + protein N-phospho-L-histidine.</text>
        <dbReference type="EC" id="2.7.13.3"/>
    </reaction>
</comment>
<reference evidence="11 12" key="1">
    <citation type="submission" date="2015-10" db="EMBL/GenBank/DDBJ databases">
        <title>Erysipelothrix larvae sp. LV19 isolated from the larval gut of the rhinoceros beetle, Trypoxylus dichotomus.</title>
        <authorList>
            <person name="Lim S."/>
            <person name="Kim B.-C."/>
        </authorList>
    </citation>
    <scope>NUCLEOTIDE SEQUENCE [LARGE SCALE GENOMIC DNA]</scope>
    <source>
        <strain evidence="11 12">LV19</strain>
    </source>
</reference>
<dbReference type="EMBL" id="CP013213">
    <property type="protein sequence ID" value="AMC94551.1"/>
    <property type="molecule type" value="Genomic_DNA"/>
</dbReference>
<dbReference type="EC" id="2.7.13.3" evidence="3"/>
<keyword evidence="4" id="KW-0597">Phosphoprotein</keyword>
<evidence type="ECO:0000313" key="11">
    <source>
        <dbReference type="EMBL" id="AMC94551.1"/>
    </source>
</evidence>
<dbReference type="FunFam" id="1.10.287.130:FF:000001">
    <property type="entry name" value="Two-component sensor histidine kinase"/>
    <property type="match status" value="1"/>
</dbReference>
<organism evidence="11 12">
    <name type="scientific">Erysipelothrix larvae</name>
    <dbReference type="NCBI Taxonomy" id="1514105"/>
    <lineage>
        <taxon>Bacteria</taxon>
        <taxon>Bacillati</taxon>
        <taxon>Bacillota</taxon>
        <taxon>Erysipelotrichia</taxon>
        <taxon>Erysipelotrichales</taxon>
        <taxon>Erysipelotrichaceae</taxon>
        <taxon>Erysipelothrix</taxon>
    </lineage>
</organism>
<dbReference type="InterPro" id="IPR004358">
    <property type="entry name" value="Sig_transdc_His_kin-like_C"/>
</dbReference>
<evidence type="ECO:0000256" key="6">
    <source>
        <dbReference type="ARBA" id="ARBA00022777"/>
    </source>
</evidence>
<sequence>MKRRIYFTWIEYFWSFVVLSLLGALPAIFYGAQFREYIFPFGLYYALYWLIVAAGFTFLTNHQRRKAYEDPMMILGEATRKVASGDFSIYLKPIRSLSQANYINEMFKDFNKMVEALGSLETMKTDFIASVSHEIKTPLASIQGYARMLQKPQLSEEERLDYTHFLMQSSQNLSVLVTNILQLSKLENQGIISSHESYNVCEQLSECIISFVDMWEAKNINYEINIEDVATLYQDPAIVSIIWRNLLSNATKFTDAKGTISITQTSTDKGIVVRISDSGVGMSNETKQRLFEKFYQGDTSRFVQGNGLGMALVARCVELLNGTIDVDSELGVGTTFTVHIDTQR</sequence>
<feature type="transmembrane region" description="Helical" evidence="9">
    <location>
        <begin position="38"/>
        <end position="59"/>
    </location>
</feature>
<evidence type="ECO:0000256" key="8">
    <source>
        <dbReference type="ARBA" id="ARBA00023136"/>
    </source>
</evidence>
<dbReference type="STRING" id="1514105.AOC36_11380"/>
<gene>
    <name evidence="11" type="ORF">AOC36_11380</name>
</gene>
<dbReference type="SMART" id="SM00388">
    <property type="entry name" value="HisKA"/>
    <property type="match status" value="1"/>
</dbReference>
<dbReference type="PRINTS" id="PR00344">
    <property type="entry name" value="BCTRLSENSOR"/>
</dbReference>
<dbReference type="GO" id="GO:0009927">
    <property type="term" value="F:histidine phosphotransfer kinase activity"/>
    <property type="evidence" value="ECO:0007669"/>
    <property type="project" value="TreeGrafter"/>
</dbReference>
<evidence type="ECO:0000313" key="12">
    <source>
        <dbReference type="Proteomes" id="UP000063781"/>
    </source>
</evidence>
<dbReference type="AlphaFoldDB" id="A0A0X8H200"/>
<dbReference type="InterPro" id="IPR036890">
    <property type="entry name" value="HATPase_C_sf"/>
</dbReference>
<evidence type="ECO:0000256" key="9">
    <source>
        <dbReference type="SAM" id="Phobius"/>
    </source>
</evidence>
<keyword evidence="5" id="KW-0808">Transferase</keyword>
<feature type="transmembrane region" description="Helical" evidence="9">
    <location>
        <begin position="12"/>
        <end position="32"/>
    </location>
</feature>
<evidence type="ECO:0000256" key="2">
    <source>
        <dbReference type="ARBA" id="ARBA00004370"/>
    </source>
</evidence>
<accession>A0A0X8H200</accession>
<dbReference type="CDD" id="cd06225">
    <property type="entry name" value="HAMP"/>
    <property type="match status" value="1"/>
</dbReference>
<dbReference type="FunFam" id="3.30.565.10:FF:000006">
    <property type="entry name" value="Sensor histidine kinase WalK"/>
    <property type="match status" value="1"/>
</dbReference>
<evidence type="ECO:0000256" key="1">
    <source>
        <dbReference type="ARBA" id="ARBA00000085"/>
    </source>
</evidence>
<dbReference type="GO" id="GO:0000155">
    <property type="term" value="F:phosphorelay sensor kinase activity"/>
    <property type="evidence" value="ECO:0007669"/>
    <property type="project" value="InterPro"/>
</dbReference>
<dbReference type="GO" id="GO:0005886">
    <property type="term" value="C:plasma membrane"/>
    <property type="evidence" value="ECO:0007669"/>
    <property type="project" value="TreeGrafter"/>
</dbReference>